<evidence type="ECO:0000256" key="3">
    <source>
        <dbReference type="ARBA" id="ARBA00011233"/>
    </source>
</evidence>
<dbReference type="InterPro" id="IPR013785">
    <property type="entry name" value="Aldolase_TIM"/>
</dbReference>
<dbReference type="PANTHER" id="PTHR30246">
    <property type="entry name" value="2-KETO-3-DEOXY-6-PHOSPHOGLUCONATE ALDOLASE"/>
    <property type="match status" value="1"/>
</dbReference>
<reference evidence="6" key="1">
    <citation type="submission" date="2023-04" db="EMBL/GenBank/DDBJ databases">
        <authorList>
            <person name="Vijverberg K."/>
            <person name="Xiong W."/>
            <person name="Schranz E."/>
        </authorList>
    </citation>
    <scope>NUCLEOTIDE SEQUENCE</scope>
</reference>
<accession>A0AA36EB27</accession>
<dbReference type="GO" id="GO:0016829">
    <property type="term" value="F:lyase activity"/>
    <property type="evidence" value="ECO:0007669"/>
    <property type="project" value="UniProtKB-KW"/>
</dbReference>
<keyword evidence="4" id="KW-0456">Lyase</keyword>
<dbReference type="InterPro" id="IPR000887">
    <property type="entry name" value="Aldlse_KDPG_KHG"/>
</dbReference>
<proteinExistence type="inferred from homology"/>
<dbReference type="Gene3D" id="3.20.20.70">
    <property type="entry name" value="Aldolase class I"/>
    <property type="match status" value="1"/>
</dbReference>
<evidence type="ECO:0000256" key="4">
    <source>
        <dbReference type="ARBA" id="ARBA00023239"/>
    </source>
</evidence>
<dbReference type="PANTHER" id="PTHR30246:SF1">
    <property type="entry name" value="2-DEHYDRO-3-DEOXY-6-PHOSPHOGALACTONATE ALDOLASE-RELATED"/>
    <property type="match status" value="1"/>
</dbReference>
<comment type="similarity">
    <text evidence="2">Belongs to the KHG/KDPG aldolase family.</text>
</comment>
<comment type="subunit">
    <text evidence="3">Homotrimer.</text>
</comment>
<comment type="pathway">
    <text evidence="1">Carbohydrate acid metabolism.</text>
</comment>
<evidence type="ECO:0000256" key="1">
    <source>
        <dbReference type="ARBA" id="ARBA00004761"/>
    </source>
</evidence>
<dbReference type="EMBL" id="OX465081">
    <property type="protein sequence ID" value="CAI9287515.1"/>
    <property type="molecule type" value="Genomic_DNA"/>
</dbReference>
<evidence type="ECO:0000256" key="5">
    <source>
        <dbReference type="ARBA" id="ARBA00023277"/>
    </source>
</evidence>
<evidence type="ECO:0000313" key="6">
    <source>
        <dbReference type="EMBL" id="CAI9287515.1"/>
    </source>
</evidence>
<sequence>MRVFMVFSPDVALEAAKAAITGGISVLEIVVSTPGVFEVLHQLVQDFPTTTLGILSLYNVGAKIVKVYPISSLGGVGYITIDLIGEYICEGASTIVLSDVIFEKEAMAQRNFTVVYQLAASQGNEDVERCYYLL</sequence>
<gene>
    <name evidence="6" type="ORF">LSALG_LOCUS26876</name>
</gene>
<name>A0AA36EB27_LACSI</name>
<evidence type="ECO:0000256" key="2">
    <source>
        <dbReference type="ARBA" id="ARBA00006906"/>
    </source>
</evidence>
<keyword evidence="5" id="KW-0119">Carbohydrate metabolism</keyword>
<evidence type="ECO:0000313" key="7">
    <source>
        <dbReference type="Proteomes" id="UP001177003"/>
    </source>
</evidence>
<protein>
    <submittedName>
        <fullName evidence="6">Uncharacterized protein</fullName>
    </submittedName>
</protein>
<dbReference type="SUPFAM" id="SSF51569">
    <property type="entry name" value="Aldolase"/>
    <property type="match status" value="1"/>
</dbReference>
<dbReference type="Proteomes" id="UP001177003">
    <property type="component" value="Chromosome 5"/>
</dbReference>
<dbReference type="AlphaFoldDB" id="A0AA36EB27"/>
<organism evidence="6 7">
    <name type="scientific">Lactuca saligna</name>
    <name type="common">Willowleaf lettuce</name>
    <dbReference type="NCBI Taxonomy" id="75948"/>
    <lineage>
        <taxon>Eukaryota</taxon>
        <taxon>Viridiplantae</taxon>
        <taxon>Streptophyta</taxon>
        <taxon>Embryophyta</taxon>
        <taxon>Tracheophyta</taxon>
        <taxon>Spermatophyta</taxon>
        <taxon>Magnoliopsida</taxon>
        <taxon>eudicotyledons</taxon>
        <taxon>Gunneridae</taxon>
        <taxon>Pentapetalae</taxon>
        <taxon>asterids</taxon>
        <taxon>campanulids</taxon>
        <taxon>Asterales</taxon>
        <taxon>Asteraceae</taxon>
        <taxon>Cichorioideae</taxon>
        <taxon>Cichorieae</taxon>
        <taxon>Lactucinae</taxon>
        <taxon>Lactuca</taxon>
    </lineage>
</organism>
<keyword evidence="7" id="KW-1185">Reference proteome</keyword>